<keyword evidence="5" id="KW-1133">Transmembrane helix</keyword>
<dbReference type="GO" id="GO:0016779">
    <property type="term" value="F:nucleotidyltransferase activity"/>
    <property type="evidence" value="ECO:0007669"/>
    <property type="project" value="UniProtKB-KW"/>
</dbReference>
<dbReference type="PANTHER" id="PTHR37984">
    <property type="entry name" value="PROTEIN CBG26694"/>
    <property type="match status" value="1"/>
</dbReference>
<evidence type="ECO:0000256" key="5">
    <source>
        <dbReference type="SAM" id="Phobius"/>
    </source>
</evidence>
<gene>
    <name evidence="6" type="ORF">FGIG_03988</name>
</gene>
<dbReference type="PANTHER" id="PTHR37984:SF5">
    <property type="entry name" value="PROTEIN NYNRIN-LIKE"/>
    <property type="match status" value="1"/>
</dbReference>
<keyword evidence="3" id="KW-0540">Nuclease</keyword>
<evidence type="ECO:0000256" key="1">
    <source>
        <dbReference type="ARBA" id="ARBA00022679"/>
    </source>
</evidence>
<protein>
    <recommendedName>
        <fullName evidence="8">Peptidase A2 domain-containing protein</fullName>
    </recommendedName>
</protein>
<keyword evidence="5" id="KW-0472">Membrane</keyword>
<dbReference type="GO" id="GO:0006508">
    <property type="term" value="P:proteolysis"/>
    <property type="evidence" value="ECO:0007669"/>
    <property type="project" value="InterPro"/>
</dbReference>
<dbReference type="SUPFAM" id="SSF50630">
    <property type="entry name" value="Acid proteases"/>
    <property type="match status" value="1"/>
</dbReference>
<sequence length="261" mass="28678">MVSVRLAGKYGELLLDTGAACSLINVAWLGGKWSAGWEPQGIVEMLCCVDGKLLETVGAFTLKLLMGGMSYTHKFVVIRGMALSVIMGVVILSVLHCAIDRDHNFLRTPRGTVRFLPAKSSPDGGINNLLRSVDAPECIRNKLAALVKDYTVILAWDGTTVGRAGLIRHSINISQTQPIKMHARKIPPCYEATVKNMIHEMSTSNIIQPSKSPWAAPVFLVKKDDGLRLCVDDRRPNQIMEKDSLPLPRMDDMLEALRGSK</sequence>
<dbReference type="PROSITE" id="PS00141">
    <property type="entry name" value="ASP_PROTEASE"/>
    <property type="match status" value="1"/>
</dbReference>
<name>A0A504YVJ0_FASGI</name>
<dbReference type="SUPFAM" id="SSF56672">
    <property type="entry name" value="DNA/RNA polymerases"/>
    <property type="match status" value="1"/>
</dbReference>
<dbReference type="AlphaFoldDB" id="A0A504YVJ0"/>
<dbReference type="InterPro" id="IPR050951">
    <property type="entry name" value="Retrovirus_Pol_polyprotein"/>
</dbReference>
<evidence type="ECO:0000256" key="2">
    <source>
        <dbReference type="ARBA" id="ARBA00022695"/>
    </source>
</evidence>
<proteinExistence type="predicted"/>
<dbReference type="GO" id="GO:0004190">
    <property type="term" value="F:aspartic-type endopeptidase activity"/>
    <property type="evidence" value="ECO:0007669"/>
    <property type="project" value="InterPro"/>
</dbReference>
<dbReference type="Proteomes" id="UP000316759">
    <property type="component" value="Unassembled WGS sequence"/>
</dbReference>
<keyword evidence="5" id="KW-0812">Transmembrane</keyword>
<comment type="caution">
    <text evidence="6">The sequence shown here is derived from an EMBL/GenBank/DDBJ whole genome shotgun (WGS) entry which is preliminary data.</text>
</comment>
<evidence type="ECO:0000256" key="4">
    <source>
        <dbReference type="ARBA" id="ARBA00022759"/>
    </source>
</evidence>
<organism evidence="6 7">
    <name type="scientific">Fasciola gigantica</name>
    <name type="common">Giant liver fluke</name>
    <dbReference type="NCBI Taxonomy" id="46835"/>
    <lineage>
        <taxon>Eukaryota</taxon>
        <taxon>Metazoa</taxon>
        <taxon>Spiralia</taxon>
        <taxon>Lophotrochozoa</taxon>
        <taxon>Platyhelminthes</taxon>
        <taxon>Trematoda</taxon>
        <taxon>Digenea</taxon>
        <taxon>Plagiorchiida</taxon>
        <taxon>Echinostomata</taxon>
        <taxon>Echinostomatoidea</taxon>
        <taxon>Fasciolidae</taxon>
        <taxon>Fasciola</taxon>
    </lineage>
</organism>
<dbReference type="Gene3D" id="3.10.10.10">
    <property type="entry name" value="HIV Type 1 Reverse Transcriptase, subunit A, domain 1"/>
    <property type="match status" value="1"/>
</dbReference>
<dbReference type="OrthoDB" id="6144019at2759"/>
<reference evidence="6 7" key="1">
    <citation type="submission" date="2019-04" db="EMBL/GenBank/DDBJ databases">
        <title>Annotation for the trematode Fasciola gigantica.</title>
        <authorList>
            <person name="Choi Y.-J."/>
        </authorList>
    </citation>
    <scope>NUCLEOTIDE SEQUENCE [LARGE SCALE GENOMIC DNA]</scope>
    <source>
        <strain evidence="6">Uganda_cow_1</strain>
    </source>
</reference>
<keyword evidence="1" id="KW-0808">Transferase</keyword>
<dbReference type="InterPro" id="IPR001969">
    <property type="entry name" value="Aspartic_peptidase_AS"/>
</dbReference>
<keyword evidence="4" id="KW-0255">Endonuclease</keyword>
<keyword evidence="4" id="KW-0378">Hydrolase</keyword>
<dbReference type="InterPro" id="IPR043502">
    <property type="entry name" value="DNA/RNA_pol_sf"/>
</dbReference>
<dbReference type="GO" id="GO:0004519">
    <property type="term" value="F:endonuclease activity"/>
    <property type="evidence" value="ECO:0007669"/>
    <property type="project" value="UniProtKB-KW"/>
</dbReference>
<feature type="transmembrane region" description="Helical" evidence="5">
    <location>
        <begin position="76"/>
        <end position="95"/>
    </location>
</feature>
<dbReference type="STRING" id="46835.A0A504YVJ0"/>
<dbReference type="InterPro" id="IPR021109">
    <property type="entry name" value="Peptidase_aspartic_dom_sf"/>
</dbReference>
<dbReference type="Gene3D" id="2.40.70.10">
    <property type="entry name" value="Acid Proteases"/>
    <property type="match status" value="1"/>
</dbReference>
<evidence type="ECO:0000313" key="7">
    <source>
        <dbReference type="Proteomes" id="UP000316759"/>
    </source>
</evidence>
<evidence type="ECO:0000256" key="3">
    <source>
        <dbReference type="ARBA" id="ARBA00022722"/>
    </source>
</evidence>
<keyword evidence="2" id="KW-0548">Nucleotidyltransferase</keyword>
<evidence type="ECO:0008006" key="8">
    <source>
        <dbReference type="Google" id="ProtNLM"/>
    </source>
</evidence>
<evidence type="ECO:0000313" key="6">
    <source>
        <dbReference type="EMBL" id="TPP65982.1"/>
    </source>
</evidence>
<accession>A0A504YVJ0</accession>
<dbReference type="EMBL" id="SUNJ01002443">
    <property type="protein sequence ID" value="TPP65982.1"/>
    <property type="molecule type" value="Genomic_DNA"/>
</dbReference>
<keyword evidence="7" id="KW-1185">Reference proteome</keyword>